<proteinExistence type="predicted"/>
<organism evidence="1">
    <name type="scientific">marine sediment metagenome</name>
    <dbReference type="NCBI Taxonomy" id="412755"/>
    <lineage>
        <taxon>unclassified sequences</taxon>
        <taxon>metagenomes</taxon>
        <taxon>ecological metagenomes</taxon>
    </lineage>
</organism>
<dbReference type="AlphaFoldDB" id="X0Y962"/>
<dbReference type="EMBL" id="BARS01055398">
    <property type="protein sequence ID" value="GAG45278.1"/>
    <property type="molecule type" value="Genomic_DNA"/>
</dbReference>
<protein>
    <submittedName>
        <fullName evidence="1">Uncharacterized protein</fullName>
    </submittedName>
</protein>
<evidence type="ECO:0000313" key="1">
    <source>
        <dbReference type="EMBL" id="GAG45278.1"/>
    </source>
</evidence>
<feature type="non-terminal residue" evidence="1">
    <location>
        <position position="34"/>
    </location>
</feature>
<accession>X0Y962</accession>
<name>X0Y962_9ZZZZ</name>
<reference evidence="1" key="1">
    <citation type="journal article" date="2014" name="Front. Microbiol.">
        <title>High frequency of phylogenetically diverse reductive dehalogenase-homologous genes in deep subseafloor sedimentary metagenomes.</title>
        <authorList>
            <person name="Kawai M."/>
            <person name="Futagami T."/>
            <person name="Toyoda A."/>
            <person name="Takaki Y."/>
            <person name="Nishi S."/>
            <person name="Hori S."/>
            <person name="Arai W."/>
            <person name="Tsubouchi T."/>
            <person name="Morono Y."/>
            <person name="Uchiyama I."/>
            <person name="Ito T."/>
            <person name="Fujiyama A."/>
            <person name="Inagaki F."/>
            <person name="Takami H."/>
        </authorList>
    </citation>
    <scope>NUCLEOTIDE SEQUENCE</scope>
    <source>
        <strain evidence="1">Expedition CK06-06</strain>
    </source>
</reference>
<gene>
    <name evidence="1" type="ORF">S01H1_81795</name>
</gene>
<sequence length="34" mass="3702">MNVEASRALDHGKGYTITTGVFEGPLDLLLQLIE</sequence>
<comment type="caution">
    <text evidence="1">The sequence shown here is derived from an EMBL/GenBank/DDBJ whole genome shotgun (WGS) entry which is preliminary data.</text>
</comment>